<reference evidence="9 10" key="1">
    <citation type="submission" date="2022-06" db="EMBL/GenBank/DDBJ databases">
        <title>Genomic Encyclopedia of Archaeal and Bacterial Type Strains, Phase II (KMG-II): from individual species to whole genera.</title>
        <authorList>
            <person name="Goeker M."/>
        </authorList>
    </citation>
    <scope>NUCLEOTIDE SEQUENCE [LARGE SCALE GENOMIC DNA]</scope>
    <source>
        <strain evidence="9 10">DSM 44693</strain>
    </source>
</reference>
<protein>
    <submittedName>
        <fullName evidence="9">RNA polymerase sigma-70 factor, ECF subfamily</fullName>
    </submittedName>
</protein>
<dbReference type="Gene3D" id="1.10.1740.10">
    <property type="match status" value="1"/>
</dbReference>
<dbReference type="SUPFAM" id="SSF88946">
    <property type="entry name" value="Sigma2 domain of RNA polymerase sigma factors"/>
    <property type="match status" value="1"/>
</dbReference>
<evidence type="ECO:0000313" key="9">
    <source>
        <dbReference type="EMBL" id="MCP2175863.1"/>
    </source>
</evidence>
<dbReference type="Pfam" id="PF08281">
    <property type="entry name" value="Sigma70_r4_2"/>
    <property type="match status" value="1"/>
</dbReference>
<dbReference type="InterPro" id="IPR014284">
    <property type="entry name" value="RNA_pol_sigma-70_dom"/>
</dbReference>
<gene>
    <name evidence="9" type="ORF">LX13_001682</name>
</gene>
<comment type="similarity">
    <text evidence="1">Belongs to the sigma-70 factor family. ECF subfamily.</text>
</comment>
<keyword evidence="10" id="KW-1185">Reference proteome</keyword>
<feature type="domain" description="RNA polymerase sigma factor 70 region 4 type 2" evidence="8">
    <location>
        <begin position="132"/>
        <end position="184"/>
    </location>
</feature>
<sequence length="247" mass="27146">MEFGEDMAGPSDVATDSDELLAHAAAIGDRAAFDELVRRTLPVLLRYANRMTPDRQNAEDVVQETLLAAWKGLPRFGFQSSFRTWVFSIAHRKIIDIRRKRSELAADDEFLSAVPSSSPTPVDDAMGTSLMDALERELADLPYNSRAAWWLREMEGLSHPEIARILQITPGSVRGHLQRTRARLAERMEPWRPGGTGNPTGVAEPRSAPIPRDAPAGGRGRTDVGARKHSRAGPVAARDTTERSVGT</sequence>
<dbReference type="EMBL" id="JAMTCJ010000002">
    <property type="protein sequence ID" value="MCP2175863.1"/>
    <property type="molecule type" value="Genomic_DNA"/>
</dbReference>
<dbReference type="InterPro" id="IPR013249">
    <property type="entry name" value="RNA_pol_sigma70_r4_t2"/>
</dbReference>
<comment type="caution">
    <text evidence="9">The sequence shown here is derived from an EMBL/GenBank/DDBJ whole genome shotgun (WGS) entry which is preliminary data.</text>
</comment>
<keyword evidence="3" id="KW-0731">Sigma factor</keyword>
<dbReference type="Pfam" id="PF04542">
    <property type="entry name" value="Sigma70_r2"/>
    <property type="match status" value="1"/>
</dbReference>
<proteinExistence type="inferred from homology"/>
<dbReference type="PANTHER" id="PTHR43133:SF8">
    <property type="entry name" value="RNA POLYMERASE SIGMA FACTOR HI_1459-RELATED"/>
    <property type="match status" value="1"/>
</dbReference>
<dbReference type="InterPro" id="IPR039425">
    <property type="entry name" value="RNA_pol_sigma-70-like"/>
</dbReference>
<evidence type="ECO:0000256" key="2">
    <source>
        <dbReference type="ARBA" id="ARBA00023015"/>
    </source>
</evidence>
<dbReference type="SUPFAM" id="SSF88659">
    <property type="entry name" value="Sigma3 and sigma4 domains of RNA polymerase sigma factors"/>
    <property type="match status" value="1"/>
</dbReference>
<keyword evidence="5" id="KW-0804">Transcription</keyword>
<dbReference type="InterPro" id="IPR007627">
    <property type="entry name" value="RNA_pol_sigma70_r2"/>
</dbReference>
<evidence type="ECO:0000256" key="6">
    <source>
        <dbReference type="SAM" id="MobiDB-lite"/>
    </source>
</evidence>
<dbReference type="PANTHER" id="PTHR43133">
    <property type="entry name" value="RNA POLYMERASE ECF-TYPE SIGMA FACTO"/>
    <property type="match status" value="1"/>
</dbReference>
<evidence type="ECO:0000256" key="5">
    <source>
        <dbReference type="ARBA" id="ARBA00023163"/>
    </source>
</evidence>
<accession>A0ABT1HDV6</accession>
<evidence type="ECO:0000259" key="8">
    <source>
        <dbReference type="Pfam" id="PF08281"/>
    </source>
</evidence>
<organism evidence="9 10">
    <name type="scientific">Williamsia maris</name>
    <dbReference type="NCBI Taxonomy" id="72806"/>
    <lineage>
        <taxon>Bacteria</taxon>
        <taxon>Bacillati</taxon>
        <taxon>Actinomycetota</taxon>
        <taxon>Actinomycetes</taxon>
        <taxon>Mycobacteriales</taxon>
        <taxon>Nocardiaceae</taxon>
        <taxon>Williamsia</taxon>
    </lineage>
</organism>
<evidence type="ECO:0000259" key="7">
    <source>
        <dbReference type="Pfam" id="PF04542"/>
    </source>
</evidence>
<evidence type="ECO:0000256" key="3">
    <source>
        <dbReference type="ARBA" id="ARBA00023082"/>
    </source>
</evidence>
<evidence type="ECO:0000256" key="4">
    <source>
        <dbReference type="ARBA" id="ARBA00023125"/>
    </source>
</evidence>
<evidence type="ECO:0000313" key="10">
    <source>
        <dbReference type="Proteomes" id="UP001206895"/>
    </source>
</evidence>
<evidence type="ECO:0000256" key="1">
    <source>
        <dbReference type="ARBA" id="ARBA00010641"/>
    </source>
</evidence>
<dbReference type="InterPro" id="IPR013324">
    <property type="entry name" value="RNA_pol_sigma_r3/r4-like"/>
</dbReference>
<dbReference type="CDD" id="cd06171">
    <property type="entry name" value="Sigma70_r4"/>
    <property type="match status" value="1"/>
</dbReference>
<dbReference type="RefSeq" id="WP_253660903.1">
    <property type="nucleotide sequence ID" value="NZ_BAAAJQ010000001.1"/>
</dbReference>
<dbReference type="InterPro" id="IPR036388">
    <property type="entry name" value="WH-like_DNA-bd_sf"/>
</dbReference>
<keyword evidence="4" id="KW-0238">DNA-binding</keyword>
<keyword evidence="2" id="KW-0805">Transcription regulation</keyword>
<name>A0ABT1HDV6_9NOCA</name>
<dbReference type="NCBIfam" id="TIGR02937">
    <property type="entry name" value="sigma70-ECF"/>
    <property type="match status" value="1"/>
</dbReference>
<dbReference type="InterPro" id="IPR013325">
    <property type="entry name" value="RNA_pol_sigma_r2"/>
</dbReference>
<dbReference type="Gene3D" id="1.10.10.10">
    <property type="entry name" value="Winged helix-like DNA-binding domain superfamily/Winged helix DNA-binding domain"/>
    <property type="match status" value="1"/>
</dbReference>
<feature type="domain" description="RNA polymerase sigma-70 region 2" evidence="7">
    <location>
        <begin position="36"/>
        <end position="102"/>
    </location>
</feature>
<feature type="region of interest" description="Disordered" evidence="6">
    <location>
        <begin position="189"/>
        <end position="247"/>
    </location>
</feature>
<dbReference type="Proteomes" id="UP001206895">
    <property type="component" value="Unassembled WGS sequence"/>
</dbReference>